<evidence type="ECO:0008006" key="5">
    <source>
        <dbReference type="Google" id="ProtNLM"/>
    </source>
</evidence>
<reference evidence="3 4" key="1">
    <citation type="submission" date="2024-11" db="EMBL/GenBank/DDBJ databases">
        <title>A near-complete genome assembly of Cinchona calisaya.</title>
        <authorList>
            <person name="Lian D.C."/>
            <person name="Zhao X.W."/>
            <person name="Wei L."/>
        </authorList>
    </citation>
    <scope>NUCLEOTIDE SEQUENCE [LARGE SCALE GENOMIC DNA]</scope>
    <source>
        <tissue evidence="3">Nenye</tissue>
    </source>
</reference>
<protein>
    <recommendedName>
        <fullName evidence="5">Exonuclease V</fullName>
    </recommendedName>
</protein>
<evidence type="ECO:0000256" key="2">
    <source>
        <dbReference type="SAM" id="MobiDB-lite"/>
    </source>
</evidence>
<dbReference type="Proteomes" id="UP001630127">
    <property type="component" value="Unassembled WGS sequence"/>
</dbReference>
<evidence type="ECO:0000313" key="3">
    <source>
        <dbReference type="EMBL" id="KAL3518342.1"/>
    </source>
</evidence>
<keyword evidence="4" id="KW-1185">Reference proteome</keyword>
<dbReference type="Pfam" id="PF09810">
    <property type="entry name" value="Exo5"/>
    <property type="match status" value="3"/>
</dbReference>
<accession>A0ABD2ZJN9</accession>
<feature type="region of interest" description="Disordered" evidence="2">
    <location>
        <begin position="1"/>
        <end position="29"/>
    </location>
</feature>
<dbReference type="AlphaFoldDB" id="A0ABD2ZJN9"/>
<dbReference type="InterPro" id="IPR011604">
    <property type="entry name" value="PDDEXK-like_dom_sf"/>
</dbReference>
<evidence type="ECO:0000256" key="1">
    <source>
        <dbReference type="ARBA" id="ARBA00009797"/>
    </source>
</evidence>
<comment type="caution">
    <text evidence="3">The sequence shown here is derived from an EMBL/GenBank/DDBJ whole genome shotgun (WGS) entry which is preliminary data.</text>
</comment>
<name>A0ABD2ZJN9_9GENT</name>
<dbReference type="PANTHER" id="PTHR14464:SF4">
    <property type="entry name" value="EXONUCLEASE V"/>
    <property type="match status" value="1"/>
</dbReference>
<dbReference type="InterPro" id="IPR019190">
    <property type="entry name" value="EXOV"/>
</dbReference>
<proteinExistence type="inferred from homology"/>
<gene>
    <name evidence="3" type="ORF">ACH5RR_020931</name>
</gene>
<dbReference type="Gene3D" id="3.90.320.10">
    <property type="match status" value="1"/>
</dbReference>
<sequence length="410" mass="46798">MTESPTHSASSTPHETTTPTPTHTSSTTPEIPIEIIPEEEMALIEAAFASATRTILPLTHFHRNTSTITPPRSINSITLLAKKRISSCTGNGSDSGGDIEDSGGDQGLTRTKRNRVRDSFLHKFRRKRGLSVTDITAVEWCEKQMEFVLKHGRVKPNKAMKAGIARHAALEQEVVKKVKIHVASFEDTWAVKFLNFILGANQLLFDGLTRELPLVTFEEGLWMVGVIDEIRMPVTETERYPTLVDTKTRKQSKLPTKAQQRNGRLQLMCYKRLWDNLVADKFPSGQFFDFFALNPHFILSREIREHTAKSGFPAETLNDLVAYYRNTCCMLPPAQDQLLLRYEWQEDQSLIGEDQFAYDADWLNNQLKFCLEFWLGEREPSYTPEEERWKCKVCSFYSQCQVNSNTDPPS</sequence>
<dbReference type="PANTHER" id="PTHR14464">
    <property type="entry name" value="EXONUCLEASE V"/>
    <property type="match status" value="1"/>
</dbReference>
<comment type="similarity">
    <text evidence="1">Belongs to the EXO5 family.</text>
</comment>
<feature type="region of interest" description="Disordered" evidence="2">
    <location>
        <begin position="87"/>
        <end position="111"/>
    </location>
</feature>
<organism evidence="3 4">
    <name type="scientific">Cinchona calisaya</name>
    <dbReference type="NCBI Taxonomy" id="153742"/>
    <lineage>
        <taxon>Eukaryota</taxon>
        <taxon>Viridiplantae</taxon>
        <taxon>Streptophyta</taxon>
        <taxon>Embryophyta</taxon>
        <taxon>Tracheophyta</taxon>
        <taxon>Spermatophyta</taxon>
        <taxon>Magnoliopsida</taxon>
        <taxon>eudicotyledons</taxon>
        <taxon>Gunneridae</taxon>
        <taxon>Pentapetalae</taxon>
        <taxon>asterids</taxon>
        <taxon>lamiids</taxon>
        <taxon>Gentianales</taxon>
        <taxon>Rubiaceae</taxon>
        <taxon>Cinchonoideae</taxon>
        <taxon>Cinchoneae</taxon>
        <taxon>Cinchona</taxon>
    </lineage>
</organism>
<evidence type="ECO:0000313" key="4">
    <source>
        <dbReference type="Proteomes" id="UP001630127"/>
    </source>
</evidence>
<dbReference type="EMBL" id="JBJUIK010000009">
    <property type="protein sequence ID" value="KAL3518342.1"/>
    <property type="molecule type" value="Genomic_DNA"/>
</dbReference>